<dbReference type="OrthoDB" id="7939642at2759"/>
<dbReference type="Proteomes" id="UP000008792">
    <property type="component" value="Unassembled WGS sequence"/>
</dbReference>
<dbReference type="InParanoid" id="B4MD66"/>
<feature type="compositionally biased region" description="Low complexity" evidence="1">
    <location>
        <begin position="25"/>
        <end position="45"/>
    </location>
</feature>
<feature type="chain" id="PRO_5006457803" evidence="2">
    <location>
        <begin position="18"/>
        <end position="180"/>
    </location>
</feature>
<evidence type="ECO:0000313" key="3">
    <source>
        <dbReference type="EMBL" id="EDW58138.2"/>
    </source>
</evidence>
<evidence type="ECO:0000256" key="2">
    <source>
        <dbReference type="SAM" id="SignalP"/>
    </source>
</evidence>
<evidence type="ECO:0000256" key="1">
    <source>
        <dbReference type="SAM" id="MobiDB-lite"/>
    </source>
</evidence>
<feature type="signal peptide" evidence="2">
    <location>
        <begin position="1"/>
        <end position="17"/>
    </location>
</feature>
<dbReference type="FunCoup" id="B4MD66">
    <property type="interactions" value="5"/>
</dbReference>
<dbReference type="Pfam" id="PF15868">
    <property type="entry name" value="MBF2"/>
    <property type="match status" value="1"/>
</dbReference>
<proteinExistence type="predicted"/>
<dbReference type="HOGENOM" id="CLU_1837208_0_0_1"/>
<protein>
    <submittedName>
        <fullName evidence="3">Uncharacterized protein</fullName>
    </submittedName>
</protein>
<keyword evidence="4" id="KW-1185">Reference proteome</keyword>
<reference evidence="3 4" key="1">
    <citation type="journal article" date="2007" name="Nature">
        <title>Evolution of genes and genomes on the Drosophila phylogeny.</title>
        <authorList>
            <consortium name="Drosophila 12 Genomes Consortium"/>
            <person name="Clark A.G."/>
            <person name="Eisen M.B."/>
            <person name="Smith D.R."/>
            <person name="Bergman C.M."/>
            <person name="Oliver B."/>
            <person name="Markow T.A."/>
            <person name="Kaufman T.C."/>
            <person name="Kellis M."/>
            <person name="Gelbart W."/>
            <person name="Iyer V.N."/>
            <person name="Pollard D.A."/>
            <person name="Sackton T.B."/>
            <person name="Larracuente A.M."/>
            <person name="Singh N.D."/>
            <person name="Abad J.P."/>
            <person name="Abt D.N."/>
            <person name="Adryan B."/>
            <person name="Aguade M."/>
            <person name="Akashi H."/>
            <person name="Anderson W.W."/>
            <person name="Aquadro C.F."/>
            <person name="Ardell D.H."/>
            <person name="Arguello R."/>
            <person name="Artieri C.G."/>
            <person name="Barbash D.A."/>
            <person name="Barker D."/>
            <person name="Barsanti P."/>
            <person name="Batterham P."/>
            <person name="Batzoglou S."/>
            <person name="Begun D."/>
            <person name="Bhutkar A."/>
            <person name="Blanco E."/>
            <person name="Bosak S.A."/>
            <person name="Bradley R.K."/>
            <person name="Brand A.D."/>
            <person name="Brent M.R."/>
            <person name="Brooks A.N."/>
            <person name="Brown R.H."/>
            <person name="Butlin R.K."/>
            <person name="Caggese C."/>
            <person name="Calvi B.R."/>
            <person name="Bernardo de Carvalho A."/>
            <person name="Caspi A."/>
            <person name="Castrezana S."/>
            <person name="Celniker S.E."/>
            <person name="Chang J.L."/>
            <person name="Chapple C."/>
            <person name="Chatterji S."/>
            <person name="Chinwalla A."/>
            <person name="Civetta A."/>
            <person name="Clifton S.W."/>
            <person name="Comeron J.M."/>
            <person name="Costello J.C."/>
            <person name="Coyne J.A."/>
            <person name="Daub J."/>
            <person name="David R.G."/>
            <person name="Delcher A.L."/>
            <person name="Delehaunty K."/>
            <person name="Do C.B."/>
            <person name="Ebling H."/>
            <person name="Edwards K."/>
            <person name="Eickbush T."/>
            <person name="Evans J.D."/>
            <person name="Filipski A."/>
            <person name="Findeiss S."/>
            <person name="Freyhult E."/>
            <person name="Fulton L."/>
            <person name="Fulton R."/>
            <person name="Garcia A.C."/>
            <person name="Gardiner A."/>
            <person name="Garfield D.A."/>
            <person name="Garvin B.E."/>
            <person name="Gibson G."/>
            <person name="Gilbert D."/>
            <person name="Gnerre S."/>
            <person name="Godfrey J."/>
            <person name="Good R."/>
            <person name="Gotea V."/>
            <person name="Gravely B."/>
            <person name="Greenberg A.J."/>
            <person name="Griffiths-Jones S."/>
            <person name="Gross S."/>
            <person name="Guigo R."/>
            <person name="Gustafson E.A."/>
            <person name="Haerty W."/>
            <person name="Hahn M.W."/>
            <person name="Halligan D.L."/>
            <person name="Halpern A.L."/>
            <person name="Halter G.M."/>
            <person name="Han M.V."/>
            <person name="Heger A."/>
            <person name="Hillier L."/>
            <person name="Hinrichs A.S."/>
            <person name="Holmes I."/>
            <person name="Hoskins R.A."/>
            <person name="Hubisz M.J."/>
            <person name="Hultmark D."/>
            <person name="Huntley M.A."/>
            <person name="Jaffe D.B."/>
            <person name="Jagadeeshan S."/>
            <person name="Jeck W.R."/>
            <person name="Johnson J."/>
            <person name="Jones C.D."/>
            <person name="Jordan W.C."/>
            <person name="Karpen G.H."/>
            <person name="Kataoka E."/>
            <person name="Keightley P.D."/>
            <person name="Kheradpour P."/>
            <person name="Kirkness E.F."/>
            <person name="Koerich L.B."/>
            <person name="Kristiansen K."/>
            <person name="Kudrna D."/>
            <person name="Kulathinal R.J."/>
            <person name="Kumar S."/>
            <person name="Kwok R."/>
            <person name="Lander E."/>
            <person name="Langley C.H."/>
            <person name="Lapoint R."/>
            <person name="Lazzaro B.P."/>
            <person name="Lee S.J."/>
            <person name="Levesque L."/>
            <person name="Li R."/>
            <person name="Lin C.F."/>
            <person name="Lin M.F."/>
            <person name="Lindblad-Toh K."/>
            <person name="Llopart A."/>
            <person name="Long M."/>
            <person name="Low L."/>
            <person name="Lozovsky E."/>
            <person name="Lu J."/>
            <person name="Luo M."/>
            <person name="Machado C.A."/>
            <person name="Makalowski W."/>
            <person name="Marzo M."/>
            <person name="Matsuda M."/>
            <person name="Matzkin L."/>
            <person name="McAllister B."/>
            <person name="McBride C.S."/>
            <person name="McKernan B."/>
            <person name="McKernan K."/>
            <person name="Mendez-Lago M."/>
            <person name="Minx P."/>
            <person name="Mollenhauer M.U."/>
            <person name="Montooth K."/>
            <person name="Mount S.M."/>
            <person name="Mu X."/>
            <person name="Myers E."/>
            <person name="Negre B."/>
            <person name="Newfeld S."/>
            <person name="Nielsen R."/>
            <person name="Noor M.A."/>
            <person name="O'Grady P."/>
            <person name="Pachter L."/>
            <person name="Papaceit M."/>
            <person name="Parisi M.J."/>
            <person name="Parisi M."/>
            <person name="Parts L."/>
            <person name="Pedersen J.S."/>
            <person name="Pesole G."/>
            <person name="Phillippy A.M."/>
            <person name="Ponting C.P."/>
            <person name="Pop M."/>
            <person name="Porcelli D."/>
            <person name="Powell J.R."/>
            <person name="Prohaska S."/>
            <person name="Pruitt K."/>
            <person name="Puig M."/>
            <person name="Quesneville H."/>
            <person name="Ram K.R."/>
            <person name="Rand D."/>
            <person name="Rasmussen M.D."/>
            <person name="Reed L.K."/>
            <person name="Reenan R."/>
            <person name="Reily A."/>
            <person name="Remington K.A."/>
            <person name="Rieger T.T."/>
            <person name="Ritchie M.G."/>
            <person name="Robin C."/>
            <person name="Rogers Y.H."/>
            <person name="Rohde C."/>
            <person name="Rozas J."/>
            <person name="Rubenfield M.J."/>
            <person name="Ruiz A."/>
            <person name="Russo S."/>
            <person name="Salzberg S.L."/>
            <person name="Sanchez-Gracia A."/>
            <person name="Saranga D.J."/>
            <person name="Sato H."/>
            <person name="Schaeffer S.W."/>
            <person name="Schatz M.C."/>
            <person name="Schlenke T."/>
            <person name="Schwartz R."/>
            <person name="Segarra C."/>
            <person name="Singh R.S."/>
            <person name="Sirot L."/>
            <person name="Sirota M."/>
            <person name="Sisneros N.B."/>
            <person name="Smith C.D."/>
            <person name="Smith T.F."/>
            <person name="Spieth J."/>
            <person name="Stage D.E."/>
            <person name="Stark A."/>
            <person name="Stephan W."/>
            <person name="Strausberg R.L."/>
            <person name="Strempel S."/>
            <person name="Sturgill D."/>
            <person name="Sutton G."/>
            <person name="Sutton G.G."/>
            <person name="Tao W."/>
            <person name="Teichmann S."/>
            <person name="Tobari Y.N."/>
            <person name="Tomimura Y."/>
            <person name="Tsolas J.M."/>
            <person name="Valente V.L."/>
            <person name="Venter E."/>
            <person name="Venter J.C."/>
            <person name="Vicario S."/>
            <person name="Vieira F.G."/>
            <person name="Vilella A.J."/>
            <person name="Villasante A."/>
            <person name="Walenz B."/>
            <person name="Wang J."/>
            <person name="Wasserman M."/>
            <person name="Watts T."/>
            <person name="Wilson D."/>
            <person name="Wilson R.K."/>
            <person name="Wing R.A."/>
            <person name="Wolfner M.F."/>
            <person name="Wong A."/>
            <person name="Wong G.K."/>
            <person name="Wu C.I."/>
            <person name="Wu G."/>
            <person name="Yamamoto D."/>
            <person name="Yang H.P."/>
            <person name="Yang S.P."/>
            <person name="Yorke J.A."/>
            <person name="Yoshida K."/>
            <person name="Zdobnov E."/>
            <person name="Zhang P."/>
            <person name="Zhang Y."/>
            <person name="Zimin A.V."/>
            <person name="Baldwin J."/>
            <person name="Abdouelleil A."/>
            <person name="Abdulkadir J."/>
            <person name="Abebe A."/>
            <person name="Abera B."/>
            <person name="Abreu J."/>
            <person name="Acer S.C."/>
            <person name="Aftuck L."/>
            <person name="Alexander A."/>
            <person name="An P."/>
            <person name="Anderson E."/>
            <person name="Anderson S."/>
            <person name="Arachi H."/>
            <person name="Azer M."/>
            <person name="Bachantsang P."/>
            <person name="Barry A."/>
            <person name="Bayul T."/>
            <person name="Berlin A."/>
            <person name="Bessette D."/>
            <person name="Bloom T."/>
            <person name="Blye J."/>
            <person name="Boguslavskiy L."/>
            <person name="Bonnet C."/>
            <person name="Boukhgalter B."/>
            <person name="Bourzgui I."/>
            <person name="Brown A."/>
            <person name="Cahill P."/>
            <person name="Channer S."/>
            <person name="Cheshatsang Y."/>
            <person name="Chuda L."/>
            <person name="Citroen M."/>
            <person name="Collymore A."/>
            <person name="Cooke P."/>
            <person name="Costello M."/>
            <person name="D'Aco K."/>
            <person name="Daza R."/>
            <person name="De Haan G."/>
            <person name="DeGray S."/>
            <person name="DeMaso C."/>
            <person name="Dhargay N."/>
            <person name="Dooley K."/>
            <person name="Dooley E."/>
            <person name="Doricent M."/>
            <person name="Dorje P."/>
            <person name="Dorjee K."/>
            <person name="Dupes A."/>
            <person name="Elong R."/>
            <person name="Falk J."/>
            <person name="Farina A."/>
            <person name="Faro S."/>
            <person name="Ferguson D."/>
            <person name="Fisher S."/>
            <person name="Foley C.D."/>
            <person name="Franke A."/>
            <person name="Friedrich D."/>
            <person name="Gadbois L."/>
            <person name="Gearin G."/>
            <person name="Gearin C.R."/>
            <person name="Giannoukos G."/>
            <person name="Goode T."/>
            <person name="Graham J."/>
            <person name="Grandbois E."/>
            <person name="Grewal S."/>
            <person name="Gyaltsen K."/>
            <person name="Hafez N."/>
            <person name="Hagos B."/>
            <person name="Hall J."/>
            <person name="Henson C."/>
            <person name="Hollinger A."/>
            <person name="Honan T."/>
            <person name="Huard M.D."/>
            <person name="Hughes L."/>
            <person name="Hurhula B."/>
            <person name="Husby M.E."/>
            <person name="Kamat A."/>
            <person name="Kanga B."/>
            <person name="Kashin S."/>
            <person name="Khazanovich D."/>
            <person name="Kisner P."/>
            <person name="Lance K."/>
            <person name="Lara M."/>
            <person name="Lee W."/>
            <person name="Lennon N."/>
            <person name="Letendre F."/>
            <person name="LeVine R."/>
            <person name="Lipovsky A."/>
            <person name="Liu X."/>
            <person name="Liu J."/>
            <person name="Liu S."/>
            <person name="Lokyitsang T."/>
            <person name="Lokyitsang Y."/>
            <person name="Lubonja R."/>
            <person name="Lui A."/>
            <person name="MacDonald P."/>
            <person name="Magnisalis V."/>
            <person name="Maru K."/>
            <person name="Matthews C."/>
            <person name="McCusker W."/>
            <person name="McDonough S."/>
            <person name="Mehta T."/>
            <person name="Meldrim J."/>
            <person name="Meneus L."/>
            <person name="Mihai O."/>
            <person name="Mihalev A."/>
            <person name="Mihova T."/>
            <person name="Mittelman R."/>
            <person name="Mlenga V."/>
            <person name="Montmayeur A."/>
            <person name="Mulrain L."/>
            <person name="Navidi A."/>
            <person name="Naylor J."/>
            <person name="Negash T."/>
            <person name="Nguyen T."/>
            <person name="Nguyen N."/>
            <person name="Nicol R."/>
            <person name="Norbu C."/>
            <person name="Norbu N."/>
            <person name="Novod N."/>
            <person name="O'Neill B."/>
            <person name="Osman S."/>
            <person name="Markiewicz E."/>
            <person name="Oyono O.L."/>
            <person name="Patti C."/>
            <person name="Phunkhang P."/>
            <person name="Pierre F."/>
            <person name="Priest M."/>
            <person name="Raghuraman S."/>
            <person name="Rege F."/>
            <person name="Reyes R."/>
            <person name="Rise C."/>
            <person name="Rogov P."/>
            <person name="Ross K."/>
            <person name="Ryan E."/>
            <person name="Settipalli S."/>
            <person name="Shea T."/>
            <person name="Sherpa N."/>
            <person name="Shi L."/>
            <person name="Shih D."/>
            <person name="Sparrow T."/>
            <person name="Spaulding J."/>
            <person name="Stalker J."/>
            <person name="Stange-Thomann N."/>
            <person name="Stavropoulos S."/>
            <person name="Stone C."/>
            <person name="Strader C."/>
            <person name="Tesfaye S."/>
            <person name="Thomson T."/>
            <person name="Thoulutsang Y."/>
            <person name="Thoulutsang D."/>
            <person name="Topham K."/>
            <person name="Topping I."/>
            <person name="Tsamla T."/>
            <person name="Vassiliev H."/>
            <person name="Vo A."/>
            <person name="Wangchuk T."/>
            <person name="Wangdi T."/>
            <person name="Weiand M."/>
            <person name="Wilkinson J."/>
            <person name="Wilson A."/>
            <person name="Yadav S."/>
            <person name="Young G."/>
            <person name="Yu Q."/>
            <person name="Zembek L."/>
            <person name="Zhong D."/>
            <person name="Zimmer A."/>
            <person name="Zwirko Z."/>
            <person name="Jaffe D.B."/>
            <person name="Alvarez P."/>
            <person name="Brockman W."/>
            <person name="Butler J."/>
            <person name="Chin C."/>
            <person name="Gnerre S."/>
            <person name="Grabherr M."/>
            <person name="Kleber M."/>
            <person name="Mauceli E."/>
            <person name="MacCallum I."/>
        </authorList>
    </citation>
    <scope>NUCLEOTIDE SEQUENCE [LARGE SCALE GENOMIC DNA]</scope>
    <source>
        <strain evidence="4">Tucson 15010-1051.87</strain>
    </source>
</reference>
<sequence length="180" mass="19532">MPQVILSLLLLCACALAAPTQHQHQHQQQQQQQQQSPSSSASPSQRATDLVYTPITSVTDATRYTSKNPGVELLALNKVKHAKGNIVFSAGERITGDKLLVNSYDDESFTTTVDIEVEMTYSSSSGTGVTLTSIEIYVDTSADDADAYFINGGIGKSKASILLACNQTRTFSYEAFFYGY</sequence>
<dbReference type="KEGG" id="dvi:6635433"/>
<evidence type="ECO:0000313" key="4">
    <source>
        <dbReference type="Proteomes" id="UP000008792"/>
    </source>
</evidence>
<organism evidence="3 4">
    <name type="scientific">Drosophila virilis</name>
    <name type="common">Fruit fly</name>
    <dbReference type="NCBI Taxonomy" id="7244"/>
    <lineage>
        <taxon>Eukaryota</taxon>
        <taxon>Metazoa</taxon>
        <taxon>Ecdysozoa</taxon>
        <taxon>Arthropoda</taxon>
        <taxon>Hexapoda</taxon>
        <taxon>Insecta</taxon>
        <taxon>Pterygota</taxon>
        <taxon>Neoptera</taxon>
        <taxon>Endopterygota</taxon>
        <taxon>Diptera</taxon>
        <taxon>Brachycera</taxon>
        <taxon>Muscomorpha</taxon>
        <taxon>Ephydroidea</taxon>
        <taxon>Drosophilidae</taxon>
        <taxon>Drosophila</taxon>
    </lineage>
</organism>
<keyword evidence="2" id="KW-0732">Signal</keyword>
<feature type="region of interest" description="Disordered" evidence="1">
    <location>
        <begin position="25"/>
        <end position="47"/>
    </location>
</feature>
<dbReference type="eggNOG" id="ENOG502TCUY">
    <property type="taxonomic scope" value="Eukaryota"/>
</dbReference>
<dbReference type="AlphaFoldDB" id="B4MD66"/>
<dbReference type="EMBL" id="CH940660">
    <property type="protein sequence ID" value="EDW58138.2"/>
    <property type="molecule type" value="Genomic_DNA"/>
</dbReference>
<name>B4MD66_DROVI</name>
<gene>
    <name evidence="3" type="primary">Dvir\GJ15192</name>
    <name evidence="3" type="ORF">Dvir_GJ15192</name>
</gene>
<accession>B4MD66</accession>
<dbReference type="InterPro" id="IPR031734">
    <property type="entry name" value="MBF2"/>
</dbReference>